<feature type="transmembrane region" description="Helical" evidence="7">
    <location>
        <begin position="69"/>
        <end position="90"/>
    </location>
</feature>
<dbReference type="EMBL" id="UINC01202628">
    <property type="protein sequence ID" value="SVE22523.1"/>
    <property type="molecule type" value="Genomic_DNA"/>
</dbReference>
<evidence type="ECO:0000256" key="7">
    <source>
        <dbReference type="SAM" id="Phobius"/>
    </source>
</evidence>
<dbReference type="GO" id="GO:0006508">
    <property type="term" value="P:proteolysis"/>
    <property type="evidence" value="ECO:0007669"/>
    <property type="project" value="UniProtKB-KW"/>
</dbReference>
<feature type="transmembrane region" description="Helical" evidence="7">
    <location>
        <begin position="42"/>
        <end position="63"/>
    </location>
</feature>
<dbReference type="Pfam" id="PF01252">
    <property type="entry name" value="Peptidase_A8"/>
    <property type="match status" value="1"/>
</dbReference>
<evidence type="ECO:0008006" key="9">
    <source>
        <dbReference type="Google" id="ProtNLM"/>
    </source>
</evidence>
<dbReference type="GO" id="GO:0016020">
    <property type="term" value="C:membrane"/>
    <property type="evidence" value="ECO:0007669"/>
    <property type="project" value="InterPro"/>
</dbReference>
<evidence type="ECO:0000256" key="2">
    <source>
        <dbReference type="ARBA" id="ARBA00022670"/>
    </source>
</evidence>
<dbReference type="HAMAP" id="MF_00161">
    <property type="entry name" value="LspA"/>
    <property type="match status" value="1"/>
</dbReference>
<sequence length="144" mass="16838">MNNFTLKKIIIHTLIILFIFLLDRLSKIYILNIVETAGEVDIYINSILHLILIWNTGIGFGLFSSDQSYAYNFITILIILINIIIIYLIFKSQKIIPYFYTFILGGSLGNLFDRIYYSAVPDFIDLNYKGYHWFIFNVADIFIT</sequence>
<dbReference type="PRINTS" id="PR00781">
    <property type="entry name" value="LIPOSIGPTASE"/>
</dbReference>
<keyword evidence="4" id="KW-0378">Hydrolase</keyword>
<feature type="transmembrane region" description="Helical" evidence="7">
    <location>
        <begin position="6"/>
        <end position="22"/>
    </location>
</feature>
<evidence type="ECO:0000256" key="3">
    <source>
        <dbReference type="ARBA" id="ARBA00022692"/>
    </source>
</evidence>
<dbReference type="PANTHER" id="PTHR33695:SF1">
    <property type="entry name" value="LIPOPROTEIN SIGNAL PEPTIDASE"/>
    <property type="match status" value="1"/>
</dbReference>
<dbReference type="AlphaFoldDB" id="A0A383BRU4"/>
<keyword evidence="3 7" id="KW-0812">Transmembrane</keyword>
<keyword evidence="1" id="KW-1003">Cell membrane</keyword>
<protein>
    <recommendedName>
        <fullName evidence="9">Signal peptidase II</fullName>
    </recommendedName>
</protein>
<name>A0A383BRU4_9ZZZZ</name>
<keyword evidence="5 7" id="KW-1133">Transmembrane helix</keyword>
<dbReference type="PROSITE" id="PS00855">
    <property type="entry name" value="SPASE_II"/>
    <property type="match status" value="1"/>
</dbReference>
<accession>A0A383BRU4</accession>
<evidence type="ECO:0000313" key="8">
    <source>
        <dbReference type="EMBL" id="SVE22523.1"/>
    </source>
</evidence>
<evidence type="ECO:0000256" key="6">
    <source>
        <dbReference type="ARBA" id="ARBA00023136"/>
    </source>
</evidence>
<reference evidence="8" key="1">
    <citation type="submission" date="2018-05" db="EMBL/GenBank/DDBJ databases">
        <authorList>
            <person name="Lanie J.A."/>
            <person name="Ng W.-L."/>
            <person name="Kazmierczak K.M."/>
            <person name="Andrzejewski T.M."/>
            <person name="Davidsen T.M."/>
            <person name="Wayne K.J."/>
            <person name="Tettelin H."/>
            <person name="Glass J.I."/>
            <person name="Rusch D."/>
            <person name="Podicherti R."/>
            <person name="Tsui H.-C.T."/>
            <person name="Winkler M.E."/>
        </authorList>
    </citation>
    <scope>NUCLEOTIDE SEQUENCE</scope>
</reference>
<evidence type="ECO:0000256" key="5">
    <source>
        <dbReference type="ARBA" id="ARBA00022989"/>
    </source>
</evidence>
<proteinExistence type="inferred from homology"/>
<dbReference type="PANTHER" id="PTHR33695">
    <property type="entry name" value="LIPOPROTEIN SIGNAL PEPTIDASE"/>
    <property type="match status" value="1"/>
</dbReference>
<keyword evidence="6 7" id="KW-0472">Membrane</keyword>
<gene>
    <name evidence="8" type="ORF">METZ01_LOCUS475377</name>
</gene>
<organism evidence="8">
    <name type="scientific">marine metagenome</name>
    <dbReference type="NCBI Taxonomy" id="408172"/>
    <lineage>
        <taxon>unclassified sequences</taxon>
        <taxon>metagenomes</taxon>
        <taxon>ecological metagenomes</taxon>
    </lineage>
</organism>
<evidence type="ECO:0000256" key="4">
    <source>
        <dbReference type="ARBA" id="ARBA00022801"/>
    </source>
</evidence>
<feature type="non-terminal residue" evidence="8">
    <location>
        <position position="144"/>
    </location>
</feature>
<dbReference type="GO" id="GO:0004190">
    <property type="term" value="F:aspartic-type endopeptidase activity"/>
    <property type="evidence" value="ECO:0007669"/>
    <property type="project" value="InterPro"/>
</dbReference>
<dbReference type="InterPro" id="IPR001872">
    <property type="entry name" value="Peptidase_A8"/>
</dbReference>
<dbReference type="NCBIfam" id="TIGR00077">
    <property type="entry name" value="lspA"/>
    <property type="match status" value="1"/>
</dbReference>
<keyword evidence="2" id="KW-0645">Protease</keyword>
<evidence type="ECO:0000256" key="1">
    <source>
        <dbReference type="ARBA" id="ARBA00022475"/>
    </source>
</evidence>